<comment type="caution">
    <text evidence="10">The sequence shown here is derived from an EMBL/GenBank/DDBJ whole genome shotgun (WGS) entry which is preliminary data.</text>
</comment>
<evidence type="ECO:0000259" key="9">
    <source>
        <dbReference type="PROSITE" id="PS50893"/>
    </source>
</evidence>
<keyword evidence="8" id="KW-0472">Membrane</keyword>
<accession>X0T7T3</accession>
<dbReference type="PANTHER" id="PTHR43553">
    <property type="entry name" value="HEAVY METAL TRANSPORTER"/>
    <property type="match status" value="1"/>
</dbReference>
<dbReference type="InterPro" id="IPR015856">
    <property type="entry name" value="ABC_transpr_CbiO/EcfA_su"/>
</dbReference>
<feature type="non-terminal residue" evidence="10">
    <location>
        <position position="1"/>
    </location>
</feature>
<dbReference type="InterPro" id="IPR017871">
    <property type="entry name" value="ABC_transporter-like_CS"/>
</dbReference>
<dbReference type="Pfam" id="PF00005">
    <property type="entry name" value="ABC_tran"/>
    <property type="match status" value="1"/>
</dbReference>
<dbReference type="InterPro" id="IPR050095">
    <property type="entry name" value="ECF_ABC_transporter_ATP-bd"/>
</dbReference>
<dbReference type="PANTHER" id="PTHR43553:SF21">
    <property type="entry name" value="ABC TRANSPORTER ATP-BINDING PROTEIN MA_1418-RELATED"/>
    <property type="match status" value="1"/>
</dbReference>
<dbReference type="InterPro" id="IPR027417">
    <property type="entry name" value="P-loop_NTPase"/>
</dbReference>
<keyword evidence="4" id="KW-1003">Cell membrane</keyword>
<evidence type="ECO:0000256" key="4">
    <source>
        <dbReference type="ARBA" id="ARBA00022475"/>
    </source>
</evidence>
<organism evidence="10">
    <name type="scientific">marine sediment metagenome</name>
    <dbReference type="NCBI Taxonomy" id="412755"/>
    <lineage>
        <taxon>unclassified sequences</taxon>
        <taxon>metagenomes</taxon>
        <taxon>ecological metagenomes</taxon>
    </lineage>
</organism>
<keyword evidence="3" id="KW-0813">Transport</keyword>
<keyword evidence="7" id="KW-1278">Translocase</keyword>
<dbReference type="PROSITE" id="PS00211">
    <property type="entry name" value="ABC_TRANSPORTER_1"/>
    <property type="match status" value="1"/>
</dbReference>
<dbReference type="AlphaFoldDB" id="X0T7T3"/>
<dbReference type="FunFam" id="3.40.50.300:FF:000224">
    <property type="entry name" value="Energy-coupling factor transporter ATP-binding protein EcfA"/>
    <property type="match status" value="1"/>
</dbReference>
<dbReference type="CDD" id="cd03225">
    <property type="entry name" value="ABC_cobalt_CbiO_domain1"/>
    <property type="match status" value="1"/>
</dbReference>
<dbReference type="GO" id="GO:0042626">
    <property type="term" value="F:ATPase-coupled transmembrane transporter activity"/>
    <property type="evidence" value="ECO:0007669"/>
    <property type="project" value="TreeGrafter"/>
</dbReference>
<name>X0T7T3_9ZZZZ</name>
<dbReference type="GO" id="GO:0016887">
    <property type="term" value="F:ATP hydrolysis activity"/>
    <property type="evidence" value="ECO:0007669"/>
    <property type="project" value="InterPro"/>
</dbReference>
<dbReference type="GO" id="GO:0043190">
    <property type="term" value="C:ATP-binding cassette (ABC) transporter complex"/>
    <property type="evidence" value="ECO:0007669"/>
    <property type="project" value="TreeGrafter"/>
</dbReference>
<evidence type="ECO:0000313" key="10">
    <source>
        <dbReference type="EMBL" id="GAF84252.1"/>
    </source>
</evidence>
<dbReference type="InterPro" id="IPR003593">
    <property type="entry name" value="AAA+_ATPase"/>
</dbReference>
<evidence type="ECO:0000256" key="3">
    <source>
        <dbReference type="ARBA" id="ARBA00022448"/>
    </source>
</evidence>
<dbReference type="SMART" id="SM00382">
    <property type="entry name" value="AAA"/>
    <property type="match status" value="1"/>
</dbReference>
<proteinExistence type="inferred from homology"/>
<reference evidence="10" key="1">
    <citation type="journal article" date="2014" name="Front. Microbiol.">
        <title>High frequency of phylogenetically diverse reductive dehalogenase-homologous genes in deep subseafloor sedimentary metagenomes.</title>
        <authorList>
            <person name="Kawai M."/>
            <person name="Futagami T."/>
            <person name="Toyoda A."/>
            <person name="Takaki Y."/>
            <person name="Nishi S."/>
            <person name="Hori S."/>
            <person name="Arai W."/>
            <person name="Tsubouchi T."/>
            <person name="Morono Y."/>
            <person name="Uchiyama I."/>
            <person name="Ito T."/>
            <person name="Fujiyama A."/>
            <person name="Inagaki F."/>
            <person name="Takami H."/>
        </authorList>
    </citation>
    <scope>NUCLEOTIDE SEQUENCE</scope>
    <source>
        <strain evidence="10">Expedition CK06-06</strain>
    </source>
</reference>
<evidence type="ECO:0000256" key="5">
    <source>
        <dbReference type="ARBA" id="ARBA00022741"/>
    </source>
</evidence>
<keyword evidence="6" id="KW-0067">ATP-binding</keyword>
<dbReference type="PROSITE" id="PS50893">
    <property type="entry name" value="ABC_TRANSPORTER_2"/>
    <property type="match status" value="1"/>
</dbReference>
<comment type="similarity">
    <text evidence="2">Belongs to the ABC transporter superfamily.</text>
</comment>
<dbReference type="SUPFAM" id="SSF52540">
    <property type="entry name" value="P-loop containing nucleoside triphosphate hydrolases"/>
    <property type="match status" value="1"/>
</dbReference>
<dbReference type="Gene3D" id="3.40.50.300">
    <property type="entry name" value="P-loop containing nucleotide triphosphate hydrolases"/>
    <property type="match status" value="1"/>
</dbReference>
<evidence type="ECO:0000256" key="1">
    <source>
        <dbReference type="ARBA" id="ARBA00004236"/>
    </source>
</evidence>
<comment type="subcellular location">
    <subcellularLocation>
        <location evidence="1">Cell membrane</location>
    </subcellularLocation>
</comment>
<dbReference type="EMBL" id="BARS01004865">
    <property type="protein sequence ID" value="GAF84252.1"/>
    <property type="molecule type" value="Genomic_DNA"/>
</dbReference>
<keyword evidence="5" id="KW-0547">Nucleotide-binding</keyword>
<protein>
    <recommendedName>
        <fullName evidence="9">ABC transporter domain-containing protein</fullName>
    </recommendedName>
</protein>
<dbReference type="GO" id="GO:0005524">
    <property type="term" value="F:ATP binding"/>
    <property type="evidence" value="ECO:0007669"/>
    <property type="project" value="UniProtKB-KW"/>
</dbReference>
<evidence type="ECO:0000256" key="7">
    <source>
        <dbReference type="ARBA" id="ARBA00022967"/>
    </source>
</evidence>
<evidence type="ECO:0000256" key="2">
    <source>
        <dbReference type="ARBA" id="ARBA00005417"/>
    </source>
</evidence>
<dbReference type="InterPro" id="IPR003439">
    <property type="entry name" value="ABC_transporter-like_ATP-bd"/>
</dbReference>
<feature type="domain" description="ABC transporter" evidence="9">
    <location>
        <begin position="52"/>
        <end position="285"/>
    </location>
</feature>
<gene>
    <name evidence="10" type="ORF">S01H1_09520</name>
</gene>
<sequence length="323" mass="36004">LRKVGGDQTVPVTIDKGIEYLEAHLKNRPQNKNWKDTENLAKWSPPNKDPILETKDLVHIYPGDVKALDQINLKIFEGDFVAIIGQNGAGKTTLAKHFIGLLKPTNGKVLVEGQDTVNLSAGELARKVGFVLQNPDHQIFAQTVKEEVSFGPSNLGLSHDEVETRTLDALKIVGLDDRLEAFPYRLSYGDRRKLSVASILSMNPEILIYDEPTTGQDYRGRYQIVEIAKQLNDQGRTCVMITHDMNLVAKYAKRTIVLGLGRILLDGPTSEVFTQVEELAKTYIQPPQVTQLAIGLQKIGLRPDIITIEELQRTLKGQYGLEV</sequence>
<evidence type="ECO:0000256" key="6">
    <source>
        <dbReference type="ARBA" id="ARBA00022840"/>
    </source>
</evidence>
<evidence type="ECO:0000256" key="8">
    <source>
        <dbReference type="ARBA" id="ARBA00023136"/>
    </source>
</evidence>